<sequence length="101" mass="11490">MKYFGFEIVSDVKMVDGSKNVDIQVNEGMRLSLFSRDFIKQYSPEVLDNEPSLLFTVTNFEELHQKLANQGIKVGDIVPNGPHRAFNFPDNEGRYYGISEG</sequence>
<protein>
    <recommendedName>
        <fullName evidence="3">Glyoxalase</fullName>
    </recommendedName>
</protein>
<name>A0A081BGB6_9LACO</name>
<accession>A0A081BGB6</accession>
<comment type="caution">
    <text evidence="1">The sequence shown here is derived from an EMBL/GenBank/DDBJ whole genome shotgun (WGS) entry which is preliminary data.</text>
</comment>
<dbReference type="AlphaFoldDB" id="A0A081BGB6"/>
<dbReference type="STRING" id="1291743.LOSG293_020220"/>
<proteinExistence type="predicted"/>
<evidence type="ECO:0000313" key="2">
    <source>
        <dbReference type="Proteomes" id="UP000028700"/>
    </source>
</evidence>
<reference evidence="1" key="1">
    <citation type="journal article" date="2014" name="Genome Announc.">
        <title>Draft Genome Sequence of Lactobacillus oryzae Strain SG293T.</title>
        <authorList>
            <person name="Tanizawa Y."/>
            <person name="Fujisawa T."/>
            <person name="Mochizuki T."/>
            <person name="Kaminuma E."/>
            <person name="Nakamura Y."/>
            <person name="Tohno M."/>
        </authorList>
    </citation>
    <scope>NUCLEOTIDE SEQUENCE [LARGE SCALE GENOMIC DNA]</scope>
    <source>
        <strain evidence="1">SG293</strain>
    </source>
</reference>
<dbReference type="OrthoDB" id="9803079at2"/>
<evidence type="ECO:0000313" key="1">
    <source>
        <dbReference type="EMBL" id="GAK47084.1"/>
    </source>
</evidence>
<evidence type="ECO:0008006" key="3">
    <source>
        <dbReference type="Google" id="ProtNLM"/>
    </source>
</evidence>
<dbReference type="eggNOG" id="COG0346">
    <property type="taxonomic scope" value="Bacteria"/>
</dbReference>
<dbReference type="Proteomes" id="UP000028700">
    <property type="component" value="Unassembled WGS sequence"/>
</dbReference>
<dbReference type="EMBL" id="BBJM01000002">
    <property type="protein sequence ID" value="GAK47084.1"/>
    <property type="molecule type" value="Genomic_DNA"/>
</dbReference>
<dbReference type="Gene3D" id="3.10.180.10">
    <property type="entry name" value="2,3-Dihydroxybiphenyl 1,2-Dioxygenase, domain 1"/>
    <property type="match status" value="1"/>
</dbReference>
<dbReference type="SUPFAM" id="SSF54593">
    <property type="entry name" value="Glyoxalase/Bleomycin resistance protein/Dihydroxybiphenyl dioxygenase"/>
    <property type="match status" value="1"/>
</dbReference>
<keyword evidence="2" id="KW-1185">Reference proteome</keyword>
<dbReference type="RefSeq" id="WP_051907142.1">
    <property type="nucleotide sequence ID" value="NZ_BBAZ01000008.1"/>
</dbReference>
<gene>
    <name evidence="1" type="ORF">LOSG293_020220</name>
</gene>
<organism evidence="1 2">
    <name type="scientific">Secundilactobacillus oryzae JCM 18671</name>
    <dbReference type="NCBI Taxonomy" id="1291743"/>
    <lineage>
        <taxon>Bacteria</taxon>
        <taxon>Bacillati</taxon>
        <taxon>Bacillota</taxon>
        <taxon>Bacilli</taxon>
        <taxon>Lactobacillales</taxon>
        <taxon>Lactobacillaceae</taxon>
        <taxon>Secundilactobacillus</taxon>
    </lineage>
</organism>
<dbReference type="InterPro" id="IPR029068">
    <property type="entry name" value="Glyas_Bleomycin-R_OHBP_Dase"/>
</dbReference>